<dbReference type="InterPro" id="IPR002999">
    <property type="entry name" value="Tudor"/>
</dbReference>
<sequence>MANAEVAKRIAMATNTQVDKPEKKGKKNKSSSKPSSSKKKGTEWKVGMPCRAIYDGDGLEYEAYVLKMIDDEECIVRFIGYENSELVSINTLKPTLGNDERARQMEQALNEKTDDGFGSQSPNLDRMEYGSDRIPSPGSTDRSFPTKKTSKKKKKHSKNVGGFELPDMPLPMPNISMLRNLGSMEMPMPPPPMSFSAHNRSDSEEQAVSSMLISWYMSGYYTGLYQGMKRAKENRRNM</sequence>
<protein>
    <recommendedName>
        <fullName evidence="9">Tudor domain-containing protein</fullName>
    </recommendedName>
</protein>
<dbReference type="InterPro" id="IPR010304">
    <property type="entry name" value="SMN_Tudor"/>
</dbReference>
<reference evidence="10" key="2">
    <citation type="submission" date="2020-12" db="EMBL/GenBank/DDBJ databases">
        <authorList>
            <person name="Kanost M."/>
        </authorList>
    </citation>
    <scope>NUCLEOTIDE SEQUENCE</scope>
</reference>
<accession>A0A922CGM7</accession>
<evidence type="ECO:0000256" key="2">
    <source>
        <dbReference type="ARBA" id="ARBA00004408"/>
    </source>
</evidence>
<evidence type="ECO:0000259" key="9">
    <source>
        <dbReference type="PROSITE" id="PS50304"/>
    </source>
</evidence>
<keyword evidence="11" id="KW-1185">Reference proteome</keyword>
<evidence type="ECO:0000313" key="10">
    <source>
        <dbReference type="EMBL" id="KAG6446090.1"/>
    </source>
</evidence>
<dbReference type="PANTHER" id="PTHR39267:SF1">
    <property type="entry name" value="SURVIVAL MOTOR NEURON PROTEIN"/>
    <property type="match status" value="1"/>
</dbReference>
<proteinExistence type="inferred from homology"/>
<dbReference type="GO" id="GO:0008380">
    <property type="term" value="P:RNA splicing"/>
    <property type="evidence" value="ECO:0007669"/>
    <property type="project" value="UniProtKB-KW"/>
</dbReference>
<evidence type="ECO:0000256" key="5">
    <source>
        <dbReference type="ARBA" id="ARBA00023187"/>
    </source>
</evidence>
<dbReference type="InterPro" id="IPR040424">
    <property type="entry name" value="Smn1"/>
</dbReference>
<comment type="subcellular location">
    <subcellularLocation>
        <location evidence="1">Cytoplasm</location>
        <location evidence="1">Myofibril</location>
        <location evidence="1">Sarcomere</location>
        <location evidence="1">Z line</location>
    </subcellularLocation>
    <subcellularLocation>
        <location evidence="2">Nucleus</location>
        <location evidence="2">Cajal body</location>
    </subcellularLocation>
    <subcellularLocation>
        <location evidence="7">Nucleus</location>
        <location evidence="7">Gem</location>
    </subcellularLocation>
</comment>
<dbReference type="GO" id="GO:0015030">
    <property type="term" value="C:Cajal body"/>
    <property type="evidence" value="ECO:0007669"/>
    <property type="project" value="UniProtKB-SubCell"/>
</dbReference>
<feature type="domain" description="Tudor" evidence="9">
    <location>
        <begin position="43"/>
        <end position="102"/>
    </location>
</feature>
<evidence type="ECO:0000256" key="1">
    <source>
        <dbReference type="ARBA" id="ARBA00004216"/>
    </source>
</evidence>
<dbReference type="PANTHER" id="PTHR39267">
    <property type="entry name" value="SURVIVAL MOTOR NEURON-LIKE PROTEIN 1"/>
    <property type="match status" value="1"/>
</dbReference>
<dbReference type="GO" id="GO:0006397">
    <property type="term" value="P:mRNA processing"/>
    <property type="evidence" value="ECO:0007669"/>
    <property type="project" value="UniProtKB-KW"/>
</dbReference>
<feature type="region of interest" description="Disordered" evidence="8">
    <location>
        <begin position="112"/>
        <end position="167"/>
    </location>
</feature>
<dbReference type="Pfam" id="PF06003">
    <property type="entry name" value="SMN_Tudor"/>
    <property type="match status" value="1"/>
</dbReference>
<dbReference type="CDD" id="cd22852">
    <property type="entry name" value="SMN_C"/>
    <property type="match status" value="1"/>
</dbReference>
<comment type="caution">
    <text evidence="10">The sequence shown here is derived from an EMBL/GenBank/DDBJ whole genome shotgun (WGS) entry which is preliminary data.</text>
</comment>
<dbReference type="GO" id="GO:0097504">
    <property type="term" value="C:Gemini of Cajal bodies"/>
    <property type="evidence" value="ECO:0007669"/>
    <property type="project" value="UniProtKB-SubCell"/>
</dbReference>
<dbReference type="AlphaFoldDB" id="A0A922CGM7"/>
<comment type="similarity">
    <text evidence="3">Belongs to the SMN family.</text>
</comment>
<evidence type="ECO:0000256" key="7">
    <source>
        <dbReference type="ARBA" id="ARBA00034695"/>
    </source>
</evidence>
<dbReference type="Pfam" id="PF20635">
    <property type="entry name" value="SMN_YG-box"/>
    <property type="match status" value="1"/>
</dbReference>
<dbReference type="Proteomes" id="UP000791440">
    <property type="component" value="Unassembled WGS sequence"/>
</dbReference>
<dbReference type="PROSITE" id="PS50304">
    <property type="entry name" value="TUDOR"/>
    <property type="match status" value="1"/>
</dbReference>
<name>A0A922CGM7_MANSE</name>
<evidence type="ECO:0000313" key="11">
    <source>
        <dbReference type="Proteomes" id="UP000791440"/>
    </source>
</evidence>
<gene>
    <name evidence="10" type="ORF">O3G_MSEX004264</name>
</gene>
<dbReference type="GO" id="GO:0003723">
    <property type="term" value="F:RNA binding"/>
    <property type="evidence" value="ECO:0007669"/>
    <property type="project" value="InterPro"/>
</dbReference>
<evidence type="ECO:0000256" key="3">
    <source>
        <dbReference type="ARBA" id="ARBA00005371"/>
    </source>
</evidence>
<dbReference type="InterPro" id="IPR047313">
    <property type="entry name" value="SMN_C"/>
</dbReference>
<feature type="region of interest" description="Disordered" evidence="8">
    <location>
        <begin position="1"/>
        <end position="42"/>
    </location>
</feature>
<evidence type="ECO:0000256" key="6">
    <source>
        <dbReference type="ARBA" id="ARBA00023242"/>
    </source>
</evidence>
<dbReference type="EMBL" id="JH668329">
    <property type="protein sequence ID" value="KAG6446090.1"/>
    <property type="molecule type" value="Genomic_DNA"/>
</dbReference>
<evidence type="ECO:0000256" key="4">
    <source>
        <dbReference type="ARBA" id="ARBA00022664"/>
    </source>
</evidence>
<reference evidence="10" key="1">
    <citation type="journal article" date="2016" name="Insect Biochem. Mol. Biol.">
        <title>Multifaceted biological insights from a draft genome sequence of the tobacco hornworm moth, Manduca sexta.</title>
        <authorList>
            <person name="Kanost M.R."/>
            <person name="Arrese E.L."/>
            <person name="Cao X."/>
            <person name="Chen Y.R."/>
            <person name="Chellapilla S."/>
            <person name="Goldsmith M.R."/>
            <person name="Grosse-Wilde E."/>
            <person name="Heckel D.G."/>
            <person name="Herndon N."/>
            <person name="Jiang H."/>
            <person name="Papanicolaou A."/>
            <person name="Qu J."/>
            <person name="Soulages J.L."/>
            <person name="Vogel H."/>
            <person name="Walters J."/>
            <person name="Waterhouse R.M."/>
            <person name="Ahn S.J."/>
            <person name="Almeida F.C."/>
            <person name="An C."/>
            <person name="Aqrawi P."/>
            <person name="Bretschneider A."/>
            <person name="Bryant W.B."/>
            <person name="Bucks S."/>
            <person name="Chao H."/>
            <person name="Chevignon G."/>
            <person name="Christen J.M."/>
            <person name="Clarke D.F."/>
            <person name="Dittmer N.T."/>
            <person name="Ferguson L.C.F."/>
            <person name="Garavelou S."/>
            <person name="Gordon K.H.J."/>
            <person name="Gunaratna R.T."/>
            <person name="Han Y."/>
            <person name="Hauser F."/>
            <person name="He Y."/>
            <person name="Heidel-Fischer H."/>
            <person name="Hirsh A."/>
            <person name="Hu Y."/>
            <person name="Jiang H."/>
            <person name="Kalra D."/>
            <person name="Klinner C."/>
            <person name="Konig C."/>
            <person name="Kovar C."/>
            <person name="Kroll A.R."/>
            <person name="Kuwar S.S."/>
            <person name="Lee S.L."/>
            <person name="Lehman R."/>
            <person name="Li K."/>
            <person name="Li Z."/>
            <person name="Liang H."/>
            <person name="Lovelace S."/>
            <person name="Lu Z."/>
            <person name="Mansfield J.H."/>
            <person name="McCulloch K.J."/>
            <person name="Mathew T."/>
            <person name="Morton B."/>
            <person name="Muzny D.M."/>
            <person name="Neunemann D."/>
            <person name="Ongeri F."/>
            <person name="Pauchet Y."/>
            <person name="Pu L.L."/>
            <person name="Pyrousis I."/>
            <person name="Rao X.J."/>
            <person name="Redding A."/>
            <person name="Roesel C."/>
            <person name="Sanchez-Gracia A."/>
            <person name="Schaack S."/>
            <person name="Shukla A."/>
            <person name="Tetreau G."/>
            <person name="Wang Y."/>
            <person name="Xiong G.H."/>
            <person name="Traut W."/>
            <person name="Walsh T.K."/>
            <person name="Worley K.C."/>
            <person name="Wu D."/>
            <person name="Wu W."/>
            <person name="Wu Y.Q."/>
            <person name="Zhang X."/>
            <person name="Zou Z."/>
            <person name="Zucker H."/>
            <person name="Briscoe A.D."/>
            <person name="Burmester T."/>
            <person name="Clem R.J."/>
            <person name="Feyereisen R."/>
            <person name="Grimmelikhuijzen C.J.P."/>
            <person name="Hamodrakas S.J."/>
            <person name="Hansson B.S."/>
            <person name="Huguet E."/>
            <person name="Jermiin L.S."/>
            <person name="Lan Q."/>
            <person name="Lehman H.K."/>
            <person name="Lorenzen M."/>
            <person name="Merzendorfer H."/>
            <person name="Michalopoulos I."/>
            <person name="Morton D.B."/>
            <person name="Muthukrishnan S."/>
            <person name="Oakeshott J.G."/>
            <person name="Palmer W."/>
            <person name="Park Y."/>
            <person name="Passarelli A.L."/>
            <person name="Rozas J."/>
            <person name="Schwartz L.M."/>
            <person name="Smith W."/>
            <person name="Southgate A."/>
            <person name="Vilcinskas A."/>
            <person name="Vogt R."/>
            <person name="Wang P."/>
            <person name="Werren J."/>
            <person name="Yu X.Q."/>
            <person name="Zhou J.J."/>
            <person name="Brown S.J."/>
            <person name="Scherer S.E."/>
            <person name="Richards S."/>
            <person name="Blissard G.W."/>
        </authorList>
    </citation>
    <scope>NUCLEOTIDE SEQUENCE</scope>
</reference>
<keyword evidence="4" id="KW-0507">mRNA processing</keyword>
<dbReference type="GO" id="GO:0030018">
    <property type="term" value="C:Z disc"/>
    <property type="evidence" value="ECO:0007669"/>
    <property type="project" value="UniProtKB-SubCell"/>
</dbReference>
<evidence type="ECO:0000256" key="8">
    <source>
        <dbReference type="SAM" id="MobiDB-lite"/>
    </source>
</evidence>
<organism evidence="10 11">
    <name type="scientific">Manduca sexta</name>
    <name type="common">Tobacco hawkmoth</name>
    <name type="synonym">Tobacco hornworm</name>
    <dbReference type="NCBI Taxonomy" id="7130"/>
    <lineage>
        <taxon>Eukaryota</taxon>
        <taxon>Metazoa</taxon>
        <taxon>Ecdysozoa</taxon>
        <taxon>Arthropoda</taxon>
        <taxon>Hexapoda</taxon>
        <taxon>Insecta</taxon>
        <taxon>Pterygota</taxon>
        <taxon>Neoptera</taxon>
        <taxon>Endopterygota</taxon>
        <taxon>Lepidoptera</taxon>
        <taxon>Glossata</taxon>
        <taxon>Ditrysia</taxon>
        <taxon>Bombycoidea</taxon>
        <taxon>Sphingidae</taxon>
        <taxon>Sphinginae</taxon>
        <taxon>Sphingini</taxon>
        <taxon>Manduca</taxon>
    </lineage>
</organism>
<dbReference type="EMBL" id="JH668329">
    <property type="protein sequence ID" value="KAG6446091.1"/>
    <property type="molecule type" value="Genomic_DNA"/>
</dbReference>
<keyword evidence="5" id="KW-0508">mRNA splicing</keyword>
<keyword evidence="6" id="KW-0539">Nucleus</keyword>
<feature type="compositionally biased region" description="Basic residues" evidence="8">
    <location>
        <begin position="148"/>
        <end position="158"/>
    </location>
</feature>